<keyword evidence="7" id="KW-1185">Reference proteome</keyword>
<proteinExistence type="inferred from homology"/>
<evidence type="ECO:0000256" key="4">
    <source>
        <dbReference type="ARBA" id="ARBA00022989"/>
    </source>
</evidence>
<dbReference type="Pfam" id="PF04930">
    <property type="entry name" value="FUN14"/>
    <property type="match status" value="1"/>
</dbReference>
<dbReference type="PANTHER" id="PTHR21346:SF0">
    <property type="entry name" value="RE45833P"/>
    <property type="match status" value="1"/>
</dbReference>
<evidence type="ECO:0000313" key="7">
    <source>
        <dbReference type="Proteomes" id="UP000230066"/>
    </source>
</evidence>
<comment type="caution">
    <text evidence="6">The sequence shown here is derived from an EMBL/GenBank/DDBJ whole genome shotgun (WGS) entry which is preliminary data.</text>
</comment>
<evidence type="ECO:0000256" key="1">
    <source>
        <dbReference type="ARBA" id="ARBA00004374"/>
    </source>
</evidence>
<comment type="similarity">
    <text evidence="2">Belongs to the FUN14 family.</text>
</comment>
<keyword evidence="3" id="KW-0812">Transmembrane</keyword>
<protein>
    <submittedName>
        <fullName evidence="6">FUN14 domain-containing protein 2</fullName>
    </submittedName>
</protein>
<evidence type="ECO:0000256" key="5">
    <source>
        <dbReference type="ARBA" id="ARBA00023136"/>
    </source>
</evidence>
<evidence type="ECO:0000313" key="6">
    <source>
        <dbReference type="EMBL" id="THD22493.1"/>
    </source>
</evidence>
<dbReference type="GO" id="GO:0000422">
    <property type="term" value="P:autophagy of mitochondrion"/>
    <property type="evidence" value="ECO:0007669"/>
    <property type="project" value="TreeGrafter"/>
</dbReference>
<dbReference type="GO" id="GO:0005741">
    <property type="term" value="C:mitochondrial outer membrane"/>
    <property type="evidence" value="ECO:0007669"/>
    <property type="project" value="UniProtKB-SubCell"/>
</dbReference>
<accession>A0A4E0R4A8</accession>
<dbReference type="Proteomes" id="UP000230066">
    <property type="component" value="Unassembled WGS sequence"/>
</dbReference>
<dbReference type="AlphaFoldDB" id="A0A4E0R4A8"/>
<keyword evidence="5" id="KW-0472">Membrane</keyword>
<reference evidence="6" key="1">
    <citation type="submission" date="2019-03" db="EMBL/GenBank/DDBJ databases">
        <title>Improved annotation for the trematode Fasciola hepatica.</title>
        <authorList>
            <person name="Choi Y.-J."/>
            <person name="Martin J."/>
            <person name="Mitreva M."/>
        </authorList>
    </citation>
    <scope>NUCLEOTIDE SEQUENCE [LARGE SCALE GENOMIC DNA]</scope>
</reference>
<dbReference type="InterPro" id="IPR007014">
    <property type="entry name" value="FUN14"/>
</dbReference>
<sequence>MAAGDHTKDRAVGAIQDALNEIKKRPHRQQVIMGVGSGLTAGYIFAKLGRVAAFLLGGGLIALQFAVQQDCIRIEWGNVRSLTRRSTDNRPWLSDAAFKTISENRVFLGSFGGGFLVAVALS</sequence>
<evidence type="ECO:0000256" key="2">
    <source>
        <dbReference type="ARBA" id="ARBA00009160"/>
    </source>
</evidence>
<dbReference type="PANTHER" id="PTHR21346">
    <property type="entry name" value="FUN14 DOMAIN CONTAINING"/>
    <property type="match status" value="1"/>
</dbReference>
<dbReference type="EMBL" id="JXXN02002724">
    <property type="protein sequence ID" value="THD22493.1"/>
    <property type="molecule type" value="Genomic_DNA"/>
</dbReference>
<gene>
    <name evidence="6" type="ORF">D915_006742</name>
</gene>
<evidence type="ECO:0000256" key="3">
    <source>
        <dbReference type="ARBA" id="ARBA00022692"/>
    </source>
</evidence>
<comment type="subcellular location">
    <subcellularLocation>
        <location evidence="1">Mitochondrion outer membrane</location>
        <topology evidence="1">Multi-pass membrane protein</topology>
    </subcellularLocation>
</comment>
<name>A0A4E0R4A8_FASHE</name>
<keyword evidence="4" id="KW-1133">Transmembrane helix</keyword>
<organism evidence="6 7">
    <name type="scientific">Fasciola hepatica</name>
    <name type="common">Liver fluke</name>
    <dbReference type="NCBI Taxonomy" id="6192"/>
    <lineage>
        <taxon>Eukaryota</taxon>
        <taxon>Metazoa</taxon>
        <taxon>Spiralia</taxon>
        <taxon>Lophotrochozoa</taxon>
        <taxon>Platyhelminthes</taxon>
        <taxon>Trematoda</taxon>
        <taxon>Digenea</taxon>
        <taxon>Plagiorchiida</taxon>
        <taxon>Echinostomata</taxon>
        <taxon>Echinostomatoidea</taxon>
        <taxon>Fasciolidae</taxon>
        <taxon>Fasciola</taxon>
    </lineage>
</organism>